<evidence type="ECO:0000256" key="1">
    <source>
        <dbReference type="SAM" id="Phobius"/>
    </source>
</evidence>
<name>A0A938X7K4_9FIRM</name>
<comment type="caution">
    <text evidence="3">The sequence shown here is derived from an EMBL/GenBank/DDBJ whole genome shotgun (WGS) entry which is preliminary data.</text>
</comment>
<gene>
    <name evidence="3" type="ORF">H6A12_05765</name>
</gene>
<dbReference type="PANTHER" id="PTHR12993">
    <property type="entry name" value="N-ACETYLGLUCOSAMINYL-PHOSPHATIDYLINOSITOL DE-N-ACETYLASE-RELATED"/>
    <property type="match status" value="1"/>
</dbReference>
<dbReference type="Pfam" id="PF02585">
    <property type="entry name" value="PIG-L"/>
    <property type="match status" value="1"/>
</dbReference>
<organism evidence="3 4">
    <name type="scientific">Merdimmobilis hominis</name>
    <dbReference type="NCBI Taxonomy" id="2897707"/>
    <lineage>
        <taxon>Bacteria</taxon>
        <taxon>Bacillati</taxon>
        <taxon>Bacillota</taxon>
        <taxon>Clostridia</taxon>
        <taxon>Eubacteriales</taxon>
        <taxon>Oscillospiraceae</taxon>
        <taxon>Merdimmobilis</taxon>
    </lineage>
</organism>
<dbReference type="SUPFAM" id="SSF102588">
    <property type="entry name" value="LmbE-like"/>
    <property type="match status" value="1"/>
</dbReference>
<dbReference type="PANTHER" id="PTHR12993:SF26">
    <property type="entry name" value="1D-MYO-INOSITOL 2-ACETAMIDO-2-DEOXY-ALPHA-D-GLUCOPYRANOSIDE DEACETYLASE"/>
    <property type="match status" value="1"/>
</dbReference>
<reference evidence="3" key="1">
    <citation type="submission" date="2020-08" db="EMBL/GenBank/DDBJ databases">
        <authorList>
            <person name="Cejkova D."/>
            <person name="Kubasova T."/>
            <person name="Jahodarova E."/>
            <person name="Rychlik I."/>
        </authorList>
    </citation>
    <scope>NUCLEOTIDE SEQUENCE</scope>
    <source>
        <strain evidence="3">An559</strain>
    </source>
</reference>
<feature type="transmembrane region" description="Helical" evidence="1">
    <location>
        <begin position="420"/>
        <end position="441"/>
    </location>
</feature>
<keyword evidence="1" id="KW-0472">Membrane</keyword>
<accession>A0A938X7K4</accession>
<evidence type="ECO:0000313" key="3">
    <source>
        <dbReference type="EMBL" id="MBM6920661.1"/>
    </source>
</evidence>
<dbReference type="InterPro" id="IPR024078">
    <property type="entry name" value="LmbE-like_dom_sf"/>
</dbReference>
<dbReference type="Proteomes" id="UP000774750">
    <property type="component" value="Unassembled WGS sequence"/>
</dbReference>
<feature type="signal peptide" evidence="2">
    <location>
        <begin position="1"/>
        <end position="25"/>
    </location>
</feature>
<dbReference type="Gene3D" id="3.40.50.10320">
    <property type="entry name" value="LmbE-like"/>
    <property type="match status" value="1"/>
</dbReference>
<keyword evidence="1" id="KW-1133">Transmembrane helix</keyword>
<sequence>MKYRIFCILLIGLLCLSAVPQSVFAASETAEELTDTLTLSHSRLSALSKLTDASYTSKIQMQTGDTLTLSSDTPIGALYLIFDRPPAPYTVQSGETIIHCGENGFLHETIYIPNPQTELTIYLSESILCDVYAFSKGALPDFVQDWNKPYDDCDLLLLPTHADDEHIFFGGIMPYYAGQQGKKVQVAYLTNHWGEPYRPHELLNGLWTVGIRAYPVISEFNDLYSMSLDHAKTLYDTEQMLAYQVELLRRFKPEVVIGHDINGEYGHGVHQLNTYLLMQAVEQSGDPNAFADSAQKYGTFDVPKTYLHLYEKNAFVMDVDEPLSAFGGKTAYEMAVEGFAQHRSQQKWFSVEKSGKYDCRKFGLYRTTVGLDTGSGDLFENIEESTDTKQTMERVGDLTITKNSAEQQDANQAQTQRSPVFLWIGIGAGAVVVCAIVLFVLQRMKRRTHR</sequence>
<dbReference type="InterPro" id="IPR003737">
    <property type="entry name" value="GlcNAc_PI_deacetylase-related"/>
</dbReference>
<dbReference type="RefSeq" id="WP_204445773.1">
    <property type="nucleotide sequence ID" value="NZ_JACJKY010000007.1"/>
</dbReference>
<keyword evidence="2" id="KW-0732">Signal</keyword>
<dbReference type="EMBL" id="JACJKY010000007">
    <property type="protein sequence ID" value="MBM6920661.1"/>
    <property type="molecule type" value="Genomic_DNA"/>
</dbReference>
<feature type="chain" id="PRO_5036760430" evidence="2">
    <location>
        <begin position="26"/>
        <end position="450"/>
    </location>
</feature>
<reference evidence="3" key="2">
    <citation type="journal article" date="2021" name="Sci. Rep.">
        <title>The distribution of antibiotic resistance genes in chicken gut microbiota commensals.</title>
        <authorList>
            <person name="Juricova H."/>
            <person name="Matiasovicova J."/>
            <person name="Kubasova T."/>
            <person name="Cejkova D."/>
            <person name="Rychlik I."/>
        </authorList>
    </citation>
    <scope>NUCLEOTIDE SEQUENCE</scope>
    <source>
        <strain evidence="3">An559</strain>
    </source>
</reference>
<proteinExistence type="predicted"/>
<evidence type="ECO:0000256" key="2">
    <source>
        <dbReference type="SAM" id="SignalP"/>
    </source>
</evidence>
<keyword evidence="4" id="KW-1185">Reference proteome</keyword>
<dbReference type="AlphaFoldDB" id="A0A938X7K4"/>
<dbReference type="GO" id="GO:0016811">
    <property type="term" value="F:hydrolase activity, acting on carbon-nitrogen (but not peptide) bonds, in linear amides"/>
    <property type="evidence" value="ECO:0007669"/>
    <property type="project" value="TreeGrafter"/>
</dbReference>
<keyword evidence="1" id="KW-0812">Transmembrane</keyword>
<evidence type="ECO:0000313" key="4">
    <source>
        <dbReference type="Proteomes" id="UP000774750"/>
    </source>
</evidence>
<protein>
    <submittedName>
        <fullName evidence="3">PIG-L family deacetylase</fullName>
    </submittedName>
</protein>